<proteinExistence type="predicted"/>
<dbReference type="WBParaSite" id="sdigi.contig723.g9600.t1">
    <property type="protein sequence ID" value="sdigi.contig723.g9600.t1"/>
    <property type="gene ID" value="sdigi.contig723.g9600"/>
</dbReference>
<feature type="region of interest" description="Disordered" evidence="1">
    <location>
        <begin position="105"/>
        <end position="146"/>
    </location>
</feature>
<sequence>MTISWYFELIEVLIRNLSVLLMSLIEPKFIDENDPHAKTLYNIKTEVAFPKRVVDENRRKSTSIRDTNIAISWSQEYESNMPRSLSLSSSSPLFKRPEKYLKLKSYSDPQESSSPDPHSLQRREISFQPKNNQNSLITPVKDAKFR</sequence>
<feature type="compositionally biased region" description="Polar residues" evidence="1">
    <location>
        <begin position="107"/>
        <end position="116"/>
    </location>
</feature>
<name>A0A915Q6Q7_9BILA</name>
<accession>A0A915Q6Q7</accession>
<organism evidence="2 3">
    <name type="scientific">Setaria digitata</name>
    <dbReference type="NCBI Taxonomy" id="48799"/>
    <lineage>
        <taxon>Eukaryota</taxon>
        <taxon>Metazoa</taxon>
        <taxon>Ecdysozoa</taxon>
        <taxon>Nematoda</taxon>
        <taxon>Chromadorea</taxon>
        <taxon>Rhabditida</taxon>
        <taxon>Spirurina</taxon>
        <taxon>Spiruromorpha</taxon>
        <taxon>Filarioidea</taxon>
        <taxon>Setariidae</taxon>
        <taxon>Setaria</taxon>
    </lineage>
</organism>
<protein>
    <submittedName>
        <fullName evidence="3">Uncharacterized protein</fullName>
    </submittedName>
</protein>
<dbReference type="AlphaFoldDB" id="A0A915Q6Q7"/>
<keyword evidence="2" id="KW-1185">Reference proteome</keyword>
<dbReference type="Proteomes" id="UP000887581">
    <property type="component" value="Unplaced"/>
</dbReference>
<reference evidence="3" key="1">
    <citation type="submission" date="2022-11" db="UniProtKB">
        <authorList>
            <consortium name="WormBaseParasite"/>
        </authorList>
    </citation>
    <scope>IDENTIFICATION</scope>
</reference>
<evidence type="ECO:0000313" key="3">
    <source>
        <dbReference type="WBParaSite" id="sdigi.contig723.g9600.t1"/>
    </source>
</evidence>
<evidence type="ECO:0000256" key="1">
    <source>
        <dbReference type="SAM" id="MobiDB-lite"/>
    </source>
</evidence>
<feature type="compositionally biased region" description="Polar residues" evidence="1">
    <location>
        <begin position="128"/>
        <end position="137"/>
    </location>
</feature>
<evidence type="ECO:0000313" key="2">
    <source>
        <dbReference type="Proteomes" id="UP000887581"/>
    </source>
</evidence>